<evidence type="ECO:0000256" key="1">
    <source>
        <dbReference type="ARBA" id="ARBA00001973"/>
    </source>
</evidence>
<evidence type="ECO:0000256" key="5">
    <source>
        <dbReference type="ARBA" id="ARBA00023180"/>
    </source>
</evidence>
<comment type="subcellular location">
    <subcellularLocation>
        <location evidence="2">Secreted</location>
    </subcellularLocation>
</comment>
<reference evidence="9 10" key="1">
    <citation type="submission" date="2018-05" db="EMBL/GenBank/DDBJ databases">
        <title>Genome sequencing and assembly of the regulated plant pathogen Lachnellula willkommii and related sister species for the development of diagnostic species identification markers.</title>
        <authorList>
            <person name="Giroux E."/>
            <person name="Bilodeau G."/>
        </authorList>
    </citation>
    <scope>NUCLEOTIDE SEQUENCE [LARGE SCALE GENOMIC DNA]</scope>
    <source>
        <strain evidence="9 10">CBS 268.59</strain>
    </source>
</reference>
<evidence type="ECO:0000313" key="10">
    <source>
        <dbReference type="Proteomes" id="UP000469558"/>
    </source>
</evidence>
<keyword evidence="5" id="KW-0325">Glycoprotein</keyword>
<dbReference type="Proteomes" id="UP000469558">
    <property type="component" value="Unassembled WGS sequence"/>
</dbReference>
<keyword evidence="7" id="KW-0732">Signal</keyword>
<name>A0A8T9CCR4_9HELO</name>
<evidence type="ECO:0000256" key="3">
    <source>
        <dbReference type="ARBA" id="ARBA00022525"/>
    </source>
</evidence>
<sequence>MPSMLSNSALLGLLAAVSKVSAHGFVQGIVADGTQYTGYLVNQYPYSSSPPESIGWAETATDLGFVAPSAFATGDIICHRGGVNAALSAPVAAGGTVEMEWNTWPESHKGPVIDYMANCNGDCATVDKTTLEWFKIAEKGIVDNTASPGTWASDELIANNITWSITVPSTIAAGNYVLRHEIIALHSAGSADGAQNYPQCVNLQVTGSGTDAPSGTLGTALYTSTDPGILVNIYVTSLEYDIPGPALYTGGSGSGTAASAVAVSSTVSSSIVSVATSAAQVVTTAASITSAVPTTFATSAKASASVSSTKAQATQPADEDDACEA</sequence>
<proteinExistence type="predicted"/>
<evidence type="ECO:0000256" key="2">
    <source>
        <dbReference type="ARBA" id="ARBA00004613"/>
    </source>
</evidence>
<feature type="domain" description="Auxiliary Activity family 9 catalytic" evidence="8">
    <location>
        <begin position="23"/>
        <end position="235"/>
    </location>
</feature>
<feature type="chain" id="PRO_5035824589" evidence="7">
    <location>
        <begin position="23"/>
        <end position="325"/>
    </location>
</feature>
<evidence type="ECO:0000313" key="9">
    <source>
        <dbReference type="EMBL" id="TVY82297.1"/>
    </source>
</evidence>
<dbReference type="PANTHER" id="PTHR33353">
    <property type="entry name" value="PUTATIVE (AFU_ORTHOLOGUE AFUA_1G12560)-RELATED"/>
    <property type="match status" value="1"/>
</dbReference>
<dbReference type="Pfam" id="PF03443">
    <property type="entry name" value="AA9"/>
    <property type="match status" value="1"/>
</dbReference>
<gene>
    <name evidence="9" type="primary">cel61a_0</name>
    <name evidence="9" type="ORF">LSUE1_G002246</name>
</gene>
<dbReference type="GO" id="GO:0005576">
    <property type="term" value="C:extracellular region"/>
    <property type="evidence" value="ECO:0007669"/>
    <property type="project" value="UniProtKB-SubCell"/>
</dbReference>
<dbReference type="OrthoDB" id="4849160at2759"/>
<comment type="caution">
    <text evidence="9">The sequence shown here is derived from an EMBL/GenBank/DDBJ whole genome shotgun (WGS) entry which is preliminary data.</text>
</comment>
<protein>
    <submittedName>
        <fullName evidence="9">Endoglucanase-4</fullName>
    </submittedName>
</protein>
<feature type="region of interest" description="Disordered" evidence="6">
    <location>
        <begin position="306"/>
        <end position="325"/>
    </location>
</feature>
<evidence type="ECO:0000256" key="6">
    <source>
        <dbReference type="SAM" id="MobiDB-lite"/>
    </source>
</evidence>
<dbReference type="CDD" id="cd21175">
    <property type="entry name" value="LPMO_AA9"/>
    <property type="match status" value="1"/>
</dbReference>
<dbReference type="AlphaFoldDB" id="A0A8T9CCR4"/>
<keyword evidence="3" id="KW-0964">Secreted</keyword>
<evidence type="ECO:0000256" key="4">
    <source>
        <dbReference type="ARBA" id="ARBA00023157"/>
    </source>
</evidence>
<dbReference type="Gene3D" id="2.70.50.70">
    <property type="match status" value="1"/>
</dbReference>
<evidence type="ECO:0000259" key="8">
    <source>
        <dbReference type="Pfam" id="PF03443"/>
    </source>
</evidence>
<evidence type="ECO:0000256" key="7">
    <source>
        <dbReference type="SAM" id="SignalP"/>
    </source>
</evidence>
<dbReference type="PANTHER" id="PTHR33353:SF34">
    <property type="entry name" value="ENDO-BETA-1,4-GLUCANASE D"/>
    <property type="match status" value="1"/>
</dbReference>
<organism evidence="9 10">
    <name type="scientific">Lachnellula suecica</name>
    <dbReference type="NCBI Taxonomy" id="602035"/>
    <lineage>
        <taxon>Eukaryota</taxon>
        <taxon>Fungi</taxon>
        <taxon>Dikarya</taxon>
        <taxon>Ascomycota</taxon>
        <taxon>Pezizomycotina</taxon>
        <taxon>Leotiomycetes</taxon>
        <taxon>Helotiales</taxon>
        <taxon>Lachnaceae</taxon>
        <taxon>Lachnellula</taxon>
    </lineage>
</organism>
<dbReference type="EMBL" id="QGMK01000339">
    <property type="protein sequence ID" value="TVY82297.1"/>
    <property type="molecule type" value="Genomic_DNA"/>
</dbReference>
<feature type="signal peptide" evidence="7">
    <location>
        <begin position="1"/>
        <end position="22"/>
    </location>
</feature>
<accession>A0A8T9CCR4</accession>
<comment type="cofactor">
    <cofactor evidence="1">
        <name>Cu(2+)</name>
        <dbReference type="ChEBI" id="CHEBI:29036"/>
    </cofactor>
</comment>
<keyword evidence="4" id="KW-1015">Disulfide bond</keyword>
<dbReference type="InterPro" id="IPR049892">
    <property type="entry name" value="AA9"/>
</dbReference>
<dbReference type="InterPro" id="IPR005103">
    <property type="entry name" value="AA9_LPMO"/>
</dbReference>
<feature type="compositionally biased region" description="Low complexity" evidence="6">
    <location>
        <begin position="306"/>
        <end position="315"/>
    </location>
</feature>
<keyword evidence="10" id="KW-1185">Reference proteome</keyword>